<dbReference type="WBParaSite" id="BPAG_0001363801-mRNA-1">
    <property type="protein sequence ID" value="BPAG_0001363801-mRNA-1"/>
    <property type="gene ID" value="BPAG_0001363801"/>
</dbReference>
<evidence type="ECO:0000313" key="1">
    <source>
        <dbReference type="EMBL" id="VDN94751.1"/>
    </source>
</evidence>
<protein>
    <submittedName>
        <fullName evidence="3">RING-type E3 ubiquitin transferase listerin</fullName>
    </submittedName>
</protein>
<name>A0A0N4TXE0_BRUPA</name>
<accession>A0A0N4TXE0</accession>
<organism evidence="3">
    <name type="scientific">Brugia pahangi</name>
    <name type="common">Filarial nematode worm</name>
    <dbReference type="NCBI Taxonomy" id="6280"/>
    <lineage>
        <taxon>Eukaryota</taxon>
        <taxon>Metazoa</taxon>
        <taxon>Ecdysozoa</taxon>
        <taxon>Nematoda</taxon>
        <taxon>Chromadorea</taxon>
        <taxon>Rhabditida</taxon>
        <taxon>Spirurina</taxon>
        <taxon>Spiruromorpha</taxon>
        <taxon>Filarioidea</taxon>
        <taxon>Onchocercidae</taxon>
        <taxon>Brugia</taxon>
    </lineage>
</organism>
<dbReference type="AlphaFoldDB" id="A0A0N4TXE0"/>
<reference evidence="1 2" key="2">
    <citation type="submission" date="2018-11" db="EMBL/GenBank/DDBJ databases">
        <authorList>
            <consortium name="Pathogen Informatics"/>
        </authorList>
    </citation>
    <scope>NUCLEOTIDE SEQUENCE [LARGE SCALE GENOMIC DNA]</scope>
</reference>
<evidence type="ECO:0000313" key="3">
    <source>
        <dbReference type="WBParaSite" id="BPAG_0001363801-mRNA-1"/>
    </source>
</evidence>
<reference evidence="3" key="1">
    <citation type="submission" date="2017-02" db="UniProtKB">
        <authorList>
            <consortium name="WormBaseParasite"/>
        </authorList>
    </citation>
    <scope>IDENTIFICATION</scope>
</reference>
<sequence length="599" mass="69869">MLKHNSNLDERGWIYQVDGTICESLAPGITYANASMLARLLKMAVLGLKNLLMYLIIPEDQAVYASSNDEGEAREDKNGWTSKEFLEEILHRLAGKKYDEVHGLVIAAADHAIVDVYRELFQAVIDEYDRDFVESGISDPVLENVLILLKSYGTTKNKLAVLLECSNGVTSWKAFMMLGCFVEEIIPEMKDLNEDFIRDIREVYVPSWIERFEKNVMLNHPDIQINREYFSNLEADYLNENYSPVLPDASSDLFLAAVFMFLRIFTLSMSKNYELLDELFDKVLSCTHIQSHYMEAFIMKLDEIYKFSNRQLPLNTLILVNSLKSKFYSLPQVFSPEYYLKLALGPLCYSLHISTSNMFNIGYVVLVLRNCLVSVENESIGRNQWTFFLEFLANFLICCEEYTLYTVRVICMDTFKLFLSKFEPVAQVLVIRKLFGMIQKDEIQLKFEAQLLAWIIDLFRSKLKYEVFRRELGFFWGDMVSIRYSYLSDGLQYYLSVFIFAQELALRRMNPELILNIYKHFLQPLQSQISDWTELVKIEQQQINHGSLEMPANQLSVSMERLEMETRRQQNIQSLPLLQFQYSQTLNFAETFLHSAHML</sequence>
<keyword evidence="2" id="KW-1185">Reference proteome</keyword>
<proteinExistence type="predicted"/>
<evidence type="ECO:0000313" key="2">
    <source>
        <dbReference type="Proteomes" id="UP000278627"/>
    </source>
</evidence>
<dbReference type="Proteomes" id="UP000278627">
    <property type="component" value="Unassembled WGS sequence"/>
</dbReference>
<gene>
    <name evidence="1" type="ORF">BPAG_LOCUS13566</name>
</gene>
<dbReference type="EMBL" id="UZAD01013412">
    <property type="protein sequence ID" value="VDN94751.1"/>
    <property type="molecule type" value="Genomic_DNA"/>
</dbReference>